<dbReference type="Proteomes" id="UP000448943">
    <property type="component" value="Unassembled WGS sequence"/>
</dbReference>
<dbReference type="GO" id="GO:0016987">
    <property type="term" value="F:sigma factor activity"/>
    <property type="evidence" value="ECO:0007669"/>
    <property type="project" value="InterPro"/>
</dbReference>
<dbReference type="RefSeq" id="WP_160647991.1">
    <property type="nucleotide sequence ID" value="NZ_SIJB01000064.1"/>
</dbReference>
<dbReference type="InterPro" id="IPR036388">
    <property type="entry name" value="WH-like_DNA-bd_sf"/>
</dbReference>
<dbReference type="NCBIfam" id="NF005385">
    <property type="entry name" value="PRK06930.1"/>
    <property type="match status" value="1"/>
</dbReference>
<dbReference type="GO" id="GO:0006352">
    <property type="term" value="P:DNA-templated transcription initiation"/>
    <property type="evidence" value="ECO:0007669"/>
    <property type="project" value="InterPro"/>
</dbReference>
<dbReference type="Pfam" id="PF08281">
    <property type="entry name" value="Sigma70_r4_2"/>
    <property type="match status" value="1"/>
</dbReference>
<dbReference type="CDD" id="cd06171">
    <property type="entry name" value="Sigma70_r4"/>
    <property type="match status" value="1"/>
</dbReference>
<dbReference type="AlphaFoldDB" id="A0A6N9Q909"/>
<dbReference type="GO" id="GO:0003677">
    <property type="term" value="F:DNA binding"/>
    <property type="evidence" value="ECO:0007669"/>
    <property type="project" value="InterPro"/>
</dbReference>
<dbReference type="SUPFAM" id="SSF88659">
    <property type="entry name" value="Sigma3 and sigma4 domains of RNA polymerase sigma factors"/>
    <property type="match status" value="1"/>
</dbReference>
<gene>
    <name evidence="2" type="ORF">ERL59_19750</name>
</gene>
<protein>
    <submittedName>
        <fullName evidence="2">RNA polymerase subunit sigma-24</fullName>
    </submittedName>
</protein>
<organism evidence="2 3">
    <name type="scientific">Chengkuizengella marina</name>
    <dbReference type="NCBI Taxonomy" id="2507566"/>
    <lineage>
        <taxon>Bacteria</taxon>
        <taxon>Bacillati</taxon>
        <taxon>Bacillota</taxon>
        <taxon>Bacilli</taxon>
        <taxon>Bacillales</taxon>
        <taxon>Paenibacillaceae</taxon>
        <taxon>Chengkuizengella</taxon>
    </lineage>
</organism>
<evidence type="ECO:0000259" key="1">
    <source>
        <dbReference type="Pfam" id="PF08281"/>
    </source>
</evidence>
<name>A0A6N9Q909_9BACL</name>
<sequence length="160" mass="18700">MELLLEEYKNTKKSLMKLKENTSEEHERKTIGSMITSCDYVIRWIEKGGEPDSIRGIERRSVYQNTHVWDPIWMQSFASPESCGSFTTLSDFQRYQIEDALSTLTERERECYELHFGKCFSYEEIAGFLKVRKGTVQNYMKRAEVKIKASKLSSLFLQVG</sequence>
<feature type="domain" description="RNA polymerase sigma factor 70 region 4 type 2" evidence="1">
    <location>
        <begin position="96"/>
        <end position="146"/>
    </location>
</feature>
<dbReference type="EMBL" id="SIJB01000064">
    <property type="protein sequence ID" value="NBI31171.1"/>
    <property type="molecule type" value="Genomic_DNA"/>
</dbReference>
<evidence type="ECO:0000313" key="2">
    <source>
        <dbReference type="EMBL" id="NBI31171.1"/>
    </source>
</evidence>
<dbReference type="Gene3D" id="1.10.10.10">
    <property type="entry name" value="Winged helix-like DNA-binding domain superfamily/Winged helix DNA-binding domain"/>
    <property type="match status" value="1"/>
</dbReference>
<dbReference type="InterPro" id="IPR013324">
    <property type="entry name" value="RNA_pol_sigma_r3/r4-like"/>
</dbReference>
<comment type="caution">
    <text evidence="2">The sequence shown here is derived from an EMBL/GenBank/DDBJ whole genome shotgun (WGS) entry which is preliminary data.</text>
</comment>
<dbReference type="InterPro" id="IPR013249">
    <property type="entry name" value="RNA_pol_sigma70_r4_t2"/>
</dbReference>
<reference evidence="2 3" key="1">
    <citation type="submission" date="2019-01" db="EMBL/GenBank/DDBJ databases">
        <title>Chengkuizengella sp. nov., isolated from deep-sea sediment of East Pacific Ocean.</title>
        <authorList>
            <person name="Yang J."/>
            <person name="Lai Q."/>
            <person name="Shao Z."/>
        </authorList>
    </citation>
    <scope>NUCLEOTIDE SEQUENCE [LARGE SCALE GENOMIC DNA]</scope>
    <source>
        <strain evidence="2 3">YPA3-1-1</strain>
    </source>
</reference>
<proteinExistence type="predicted"/>
<accession>A0A6N9Q909</accession>
<dbReference type="OrthoDB" id="2083683at2"/>
<keyword evidence="3" id="KW-1185">Reference proteome</keyword>
<evidence type="ECO:0000313" key="3">
    <source>
        <dbReference type="Proteomes" id="UP000448943"/>
    </source>
</evidence>